<dbReference type="EMBL" id="MYFO01000028">
    <property type="protein sequence ID" value="TFE85136.1"/>
    <property type="molecule type" value="Genomic_DNA"/>
</dbReference>
<reference evidence="1 2" key="1">
    <citation type="submission" date="2017-03" db="EMBL/GenBank/DDBJ databases">
        <title>Isolation of Levoglucosan Utilizing Bacteria.</title>
        <authorList>
            <person name="Arya A.S."/>
        </authorList>
    </citation>
    <scope>NUCLEOTIDE SEQUENCE [LARGE SCALE GENOMIC DNA]</scope>
    <source>
        <strain evidence="1 2">MEC069</strain>
    </source>
</reference>
<organism evidence="1 2">
    <name type="scientific">Paenibacillus athensensis</name>
    <dbReference type="NCBI Taxonomy" id="1967502"/>
    <lineage>
        <taxon>Bacteria</taxon>
        <taxon>Bacillati</taxon>
        <taxon>Bacillota</taxon>
        <taxon>Bacilli</taxon>
        <taxon>Bacillales</taxon>
        <taxon>Paenibacillaceae</taxon>
        <taxon>Paenibacillus</taxon>
    </lineage>
</organism>
<comment type="caution">
    <text evidence="1">The sequence shown here is derived from an EMBL/GenBank/DDBJ whole genome shotgun (WGS) entry which is preliminary data.</text>
</comment>
<keyword evidence="2" id="KW-1185">Reference proteome</keyword>
<protein>
    <submittedName>
        <fullName evidence="1">Uncharacterized protein</fullName>
    </submittedName>
</protein>
<dbReference type="RefSeq" id="WP_134755381.1">
    <property type="nucleotide sequence ID" value="NZ_MYFO02000005.1"/>
</dbReference>
<dbReference type="OrthoDB" id="2618986at2"/>
<gene>
    <name evidence="1" type="ORF">B5M42_18185</name>
</gene>
<dbReference type="Proteomes" id="UP000298246">
    <property type="component" value="Unassembled WGS sequence"/>
</dbReference>
<accession>A0A4Y8PVW7</accession>
<proteinExistence type="predicted"/>
<sequence>MIRICLPWPENHIAEALQPYAELWQFDVRTTAEGYWLLPEYMYAKHGIQVEREDSHWCFFREADATTWEDFLLMHLTHHLAAERGLQLEYRSASRTRFLSASPESFATFESYVNKVLEKDAGLVRDMKRNWLYAHRTRYNR</sequence>
<evidence type="ECO:0000313" key="1">
    <source>
        <dbReference type="EMBL" id="TFE85136.1"/>
    </source>
</evidence>
<dbReference type="AlphaFoldDB" id="A0A4Y8PVW7"/>
<name>A0A4Y8PVW7_9BACL</name>
<evidence type="ECO:0000313" key="2">
    <source>
        <dbReference type="Proteomes" id="UP000298246"/>
    </source>
</evidence>